<dbReference type="Proteomes" id="UP000654482">
    <property type="component" value="Unassembled WGS sequence"/>
</dbReference>
<sequence>MQILIVGGTKFIGPPVVRRLVAMGHDVTIFHRGKTKAELPDRVRQIVGDRAQLPEFRSEFEKIAPHVVLDTILYSNKDAQLTMDTFKGIAKRVVAISSMDVYRAYGIMLGLESGSIEPVPLTEASDLRSAFYPFKNFPVTPLEGASADYEKIFVEQVIMKDGALPGTIVRLPMIYGEGDPLNRFLPYLKRMDDNRPAIVLEEGIAQWRGPWGYVENVAAAIALAVTNDRAIGRIYHIAEPENPSELERVSKIGEISGWDGKVIAISREKLPEGWNIPFNTAQHWSVDSSRIRQELGYHEVVPPDEAIQKTIDWTRSRASQEISPFAAPGLLDYATEDAILSQL</sequence>
<dbReference type="Pfam" id="PF01370">
    <property type="entry name" value="Epimerase"/>
    <property type="match status" value="1"/>
</dbReference>
<comment type="similarity">
    <text evidence="1">Belongs to the NAD(P)-dependent epimerase/dehydratase family.</text>
</comment>
<comment type="caution">
    <text evidence="3">The sequence shown here is derived from an EMBL/GenBank/DDBJ whole genome shotgun (WGS) entry which is preliminary data.</text>
</comment>
<dbReference type="InterPro" id="IPR001509">
    <property type="entry name" value="Epimerase_deHydtase"/>
</dbReference>
<feature type="domain" description="NAD-dependent epimerase/dehydratase" evidence="2">
    <location>
        <begin position="3"/>
        <end position="238"/>
    </location>
</feature>
<dbReference type="RefSeq" id="WP_194028694.1">
    <property type="nucleotide sequence ID" value="NZ_JADEWZ010000008.1"/>
</dbReference>
<dbReference type="InterPro" id="IPR036291">
    <property type="entry name" value="NAD(P)-bd_dom_sf"/>
</dbReference>
<evidence type="ECO:0000313" key="3">
    <source>
        <dbReference type="EMBL" id="MBE9115598.1"/>
    </source>
</evidence>
<evidence type="ECO:0000259" key="2">
    <source>
        <dbReference type="Pfam" id="PF01370"/>
    </source>
</evidence>
<gene>
    <name evidence="3" type="ORF">IQ249_06775</name>
</gene>
<dbReference type="EMBL" id="JADEWZ010000008">
    <property type="protein sequence ID" value="MBE9115598.1"/>
    <property type="molecule type" value="Genomic_DNA"/>
</dbReference>
<dbReference type="AlphaFoldDB" id="A0A8J7DV70"/>
<name>A0A8J7DV70_9CYAN</name>
<evidence type="ECO:0000256" key="1">
    <source>
        <dbReference type="ARBA" id="ARBA00007637"/>
    </source>
</evidence>
<organism evidence="3 4">
    <name type="scientific">Lusitaniella coriacea LEGE 07157</name>
    <dbReference type="NCBI Taxonomy" id="945747"/>
    <lineage>
        <taxon>Bacteria</taxon>
        <taxon>Bacillati</taxon>
        <taxon>Cyanobacteriota</taxon>
        <taxon>Cyanophyceae</taxon>
        <taxon>Spirulinales</taxon>
        <taxon>Lusitaniellaceae</taxon>
        <taxon>Lusitaniella</taxon>
    </lineage>
</organism>
<dbReference type="SUPFAM" id="SSF51735">
    <property type="entry name" value="NAD(P)-binding Rossmann-fold domains"/>
    <property type="match status" value="1"/>
</dbReference>
<accession>A0A8J7DV70</accession>
<protein>
    <submittedName>
        <fullName evidence="3">NAD-dependent epimerase/dehydratase family protein</fullName>
    </submittedName>
</protein>
<reference evidence="3" key="1">
    <citation type="submission" date="2020-10" db="EMBL/GenBank/DDBJ databases">
        <authorList>
            <person name="Castelo-Branco R."/>
            <person name="Eusebio N."/>
            <person name="Adriana R."/>
            <person name="Vieira A."/>
            <person name="Brugerolle De Fraissinette N."/>
            <person name="Rezende De Castro R."/>
            <person name="Schneider M.P."/>
            <person name="Vasconcelos V."/>
            <person name="Leao P.N."/>
        </authorList>
    </citation>
    <scope>NUCLEOTIDE SEQUENCE</scope>
    <source>
        <strain evidence="3">LEGE 07157</strain>
    </source>
</reference>
<evidence type="ECO:0000313" key="4">
    <source>
        <dbReference type="Proteomes" id="UP000654482"/>
    </source>
</evidence>
<proteinExistence type="inferred from homology"/>
<dbReference type="Gene3D" id="3.40.50.720">
    <property type="entry name" value="NAD(P)-binding Rossmann-like Domain"/>
    <property type="match status" value="1"/>
</dbReference>
<dbReference type="PANTHER" id="PTHR43000">
    <property type="entry name" value="DTDP-D-GLUCOSE 4,6-DEHYDRATASE-RELATED"/>
    <property type="match status" value="1"/>
</dbReference>
<keyword evidence="4" id="KW-1185">Reference proteome</keyword>